<dbReference type="SUPFAM" id="SSF50370">
    <property type="entry name" value="Ricin B-like lectins"/>
    <property type="match status" value="1"/>
</dbReference>
<proteinExistence type="predicted"/>
<dbReference type="AlphaFoldDB" id="A0AAN7C1U6"/>
<dbReference type="InterPro" id="IPR035992">
    <property type="entry name" value="Ricin_B-like_lectins"/>
</dbReference>
<comment type="caution">
    <text evidence="3">The sequence shown here is derived from an EMBL/GenBank/DDBJ whole genome shotgun (WGS) entry which is preliminary data.</text>
</comment>
<reference evidence="3" key="1">
    <citation type="journal article" date="2023" name="Mol. Phylogenet. Evol.">
        <title>Genome-scale phylogeny and comparative genomics of the fungal order Sordariales.</title>
        <authorList>
            <person name="Hensen N."/>
            <person name="Bonometti L."/>
            <person name="Westerberg I."/>
            <person name="Brannstrom I.O."/>
            <person name="Guillou S."/>
            <person name="Cros-Aarteil S."/>
            <person name="Calhoun S."/>
            <person name="Haridas S."/>
            <person name="Kuo A."/>
            <person name="Mondo S."/>
            <person name="Pangilinan J."/>
            <person name="Riley R."/>
            <person name="LaButti K."/>
            <person name="Andreopoulos B."/>
            <person name="Lipzen A."/>
            <person name="Chen C."/>
            <person name="Yan M."/>
            <person name="Daum C."/>
            <person name="Ng V."/>
            <person name="Clum A."/>
            <person name="Steindorff A."/>
            <person name="Ohm R.A."/>
            <person name="Martin F."/>
            <person name="Silar P."/>
            <person name="Natvig D.O."/>
            <person name="Lalanne C."/>
            <person name="Gautier V."/>
            <person name="Ament-Velasquez S.L."/>
            <person name="Kruys A."/>
            <person name="Hutchinson M.I."/>
            <person name="Powell A.J."/>
            <person name="Barry K."/>
            <person name="Miller A.N."/>
            <person name="Grigoriev I.V."/>
            <person name="Debuchy R."/>
            <person name="Gladieux P."/>
            <person name="Hiltunen Thoren M."/>
            <person name="Johannesson H."/>
        </authorList>
    </citation>
    <scope>NUCLEOTIDE SEQUENCE</scope>
    <source>
        <strain evidence="3">CBS 532.94</strain>
    </source>
</reference>
<dbReference type="Pfam" id="PF14200">
    <property type="entry name" value="RicinB_lectin_2"/>
    <property type="match status" value="1"/>
</dbReference>
<dbReference type="InterPro" id="IPR040600">
    <property type="entry name" value="Agglutinin_C"/>
</dbReference>
<dbReference type="Proteomes" id="UP001303760">
    <property type="component" value="Unassembled WGS sequence"/>
</dbReference>
<protein>
    <submittedName>
        <fullName evidence="3">Ricin B lectin domain-containing protein</fullName>
    </submittedName>
</protein>
<dbReference type="Gene3D" id="3.30.460.70">
    <property type="match status" value="1"/>
</dbReference>
<sequence length="322" mass="35835">MGVSVKPGYIYRIRNRTSPNLILELSNGSSEDGTQAQGWSPVNSGNAFFNQIWLLTQITIATGQGGDSTDGPRATQAWTLQEIKSGTFLDLSQGGTKRGTKIQGWEGPAPGQQNPNQDWLLVPASDNGYQIINARANLAVDLSQGGSKDGTPVWGWTPDAGNTNQIWDFEQWSYSSSDLLSSIKSSMPLKSGVDVVSYTYPADPRYLILPYNLYFKIWADNMQIYKYRPVLFDCDDFAFVFKSAVAQYGYQNLQDKNVGQVALLAGIVYGQKSSGSHAFNWTMGPTTDNDLYEPYGPFPWYFEPQNGLPRFQTGYTMYFVIF</sequence>
<dbReference type="Gene3D" id="2.80.10.50">
    <property type="match status" value="2"/>
</dbReference>
<dbReference type="InterPro" id="IPR038765">
    <property type="entry name" value="Papain-like_cys_pep_sf"/>
</dbReference>
<dbReference type="InterPro" id="IPR000772">
    <property type="entry name" value="Ricin_B_lectin"/>
</dbReference>
<evidence type="ECO:0000313" key="4">
    <source>
        <dbReference type="Proteomes" id="UP001303760"/>
    </source>
</evidence>
<evidence type="ECO:0000259" key="2">
    <source>
        <dbReference type="Pfam" id="PF18021"/>
    </source>
</evidence>
<keyword evidence="4" id="KW-1185">Reference proteome</keyword>
<dbReference type="SUPFAM" id="SSF54001">
    <property type="entry name" value="Cysteine proteinases"/>
    <property type="match status" value="1"/>
</dbReference>
<dbReference type="EMBL" id="MU860725">
    <property type="protein sequence ID" value="KAK4232988.1"/>
    <property type="molecule type" value="Genomic_DNA"/>
</dbReference>
<accession>A0AAN7C1U6</accession>
<feature type="domain" description="Agglutinin C-terminal" evidence="2">
    <location>
        <begin position="206"/>
        <end position="285"/>
    </location>
</feature>
<evidence type="ECO:0000259" key="1">
    <source>
        <dbReference type="Pfam" id="PF14200"/>
    </source>
</evidence>
<evidence type="ECO:0000313" key="3">
    <source>
        <dbReference type="EMBL" id="KAK4232988.1"/>
    </source>
</evidence>
<gene>
    <name evidence="3" type="ORF">C8A03DRAFT_39335</name>
</gene>
<organism evidence="3 4">
    <name type="scientific">Achaetomium macrosporum</name>
    <dbReference type="NCBI Taxonomy" id="79813"/>
    <lineage>
        <taxon>Eukaryota</taxon>
        <taxon>Fungi</taxon>
        <taxon>Dikarya</taxon>
        <taxon>Ascomycota</taxon>
        <taxon>Pezizomycotina</taxon>
        <taxon>Sordariomycetes</taxon>
        <taxon>Sordariomycetidae</taxon>
        <taxon>Sordariales</taxon>
        <taxon>Chaetomiaceae</taxon>
        <taxon>Achaetomium</taxon>
    </lineage>
</organism>
<dbReference type="PROSITE" id="PS50231">
    <property type="entry name" value="RICIN_B_LECTIN"/>
    <property type="match status" value="1"/>
</dbReference>
<name>A0AAN7C1U6_9PEZI</name>
<dbReference type="Pfam" id="PF18021">
    <property type="entry name" value="Agglutinin_C"/>
    <property type="match status" value="1"/>
</dbReference>
<reference evidence="3" key="2">
    <citation type="submission" date="2023-05" db="EMBL/GenBank/DDBJ databases">
        <authorList>
            <consortium name="Lawrence Berkeley National Laboratory"/>
            <person name="Steindorff A."/>
            <person name="Hensen N."/>
            <person name="Bonometti L."/>
            <person name="Westerberg I."/>
            <person name="Brannstrom I.O."/>
            <person name="Guillou S."/>
            <person name="Cros-Aarteil S."/>
            <person name="Calhoun S."/>
            <person name="Haridas S."/>
            <person name="Kuo A."/>
            <person name="Mondo S."/>
            <person name="Pangilinan J."/>
            <person name="Riley R."/>
            <person name="Labutti K."/>
            <person name="Andreopoulos B."/>
            <person name="Lipzen A."/>
            <person name="Chen C."/>
            <person name="Yanf M."/>
            <person name="Daum C."/>
            <person name="Ng V."/>
            <person name="Clum A."/>
            <person name="Ohm R."/>
            <person name="Martin F."/>
            <person name="Silar P."/>
            <person name="Natvig D."/>
            <person name="Lalanne C."/>
            <person name="Gautier V."/>
            <person name="Ament-Velasquez S.L."/>
            <person name="Kruys A."/>
            <person name="Hutchinson M.I."/>
            <person name="Powell A.J."/>
            <person name="Barry K."/>
            <person name="Miller A.N."/>
            <person name="Grigoriev I.V."/>
            <person name="Debuchy R."/>
            <person name="Gladieux P."/>
            <person name="Thoren M.H."/>
            <person name="Johannesson H."/>
        </authorList>
    </citation>
    <scope>NUCLEOTIDE SEQUENCE</scope>
    <source>
        <strain evidence="3">CBS 532.94</strain>
    </source>
</reference>
<feature type="domain" description="Ricin B lectin" evidence="1">
    <location>
        <begin position="72"/>
        <end position="156"/>
    </location>
</feature>